<proteinExistence type="predicted"/>
<dbReference type="OrthoDB" id="5981048at2759"/>
<reference evidence="3 4" key="1">
    <citation type="submission" date="2019-09" db="EMBL/GenBank/DDBJ databases">
        <title>Bird 10,000 Genomes (B10K) Project - Family phase.</title>
        <authorList>
            <person name="Zhang G."/>
        </authorList>
    </citation>
    <scope>NUCLEOTIDE SEQUENCE [LARGE SCALE GENOMIC DNA]</scope>
    <source>
        <strain evidence="3">B10K-CU-031-22</strain>
    </source>
</reference>
<organism evidence="3 4">
    <name type="scientific">Chunga burmeisteri</name>
    <name type="common">Black-legged seriema</name>
    <dbReference type="NCBI Taxonomy" id="1352770"/>
    <lineage>
        <taxon>Eukaryota</taxon>
        <taxon>Metazoa</taxon>
        <taxon>Chordata</taxon>
        <taxon>Craniata</taxon>
        <taxon>Vertebrata</taxon>
        <taxon>Euteleostomi</taxon>
        <taxon>Archelosauria</taxon>
        <taxon>Archosauria</taxon>
        <taxon>Dinosauria</taxon>
        <taxon>Saurischia</taxon>
        <taxon>Theropoda</taxon>
        <taxon>Coelurosauria</taxon>
        <taxon>Aves</taxon>
        <taxon>Neognathae</taxon>
        <taxon>Neoaves</taxon>
        <taxon>Telluraves</taxon>
        <taxon>Australaves</taxon>
        <taxon>Cariamiformes</taxon>
        <taxon>Cariamidae</taxon>
        <taxon>Chunga</taxon>
    </lineage>
</organism>
<evidence type="ECO:0000256" key="1">
    <source>
        <dbReference type="SAM" id="Coils"/>
    </source>
</evidence>
<comment type="caution">
    <text evidence="3">The sequence shown here is derived from an EMBL/GenBank/DDBJ whole genome shotgun (WGS) entry which is preliminary data.</text>
</comment>
<accession>A0A7K5GM75</accession>
<dbReference type="Pfam" id="PF16043">
    <property type="entry name" value="DUF4795"/>
    <property type="match status" value="1"/>
</dbReference>
<protein>
    <submittedName>
        <fullName evidence="3">QRIC2 protein</fullName>
    </submittedName>
</protein>
<feature type="non-terminal residue" evidence="3">
    <location>
        <position position="1"/>
    </location>
</feature>
<keyword evidence="4" id="KW-1185">Reference proteome</keyword>
<feature type="domain" description="DUF4795" evidence="2">
    <location>
        <begin position="1"/>
        <end position="184"/>
    </location>
</feature>
<dbReference type="EMBL" id="VZRC01000288">
    <property type="protein sequence ID" value="NWS57912.1"/>
    <property type="molecule type" value="Genomic_DNA"/>
</dbReference>
<dbReference type="Proteomes" id="UP000541181">
    <property type="component" value="Unassembled WGS sequence"/>
</dbReference>
<evidence type="ECO:0000259" key="2">
    <source>
        <dbReference type="Pfam" id="PF16043"/>
    </source>
</evidence>
<dbReference type="AlphaFoldDB" id="A0A7K5GM75"/>
<feature type="non-terminal residue" evidence="3">
    <location>
        <position position="184"/>
    </location>
</feature>
<dbReference type="PANTHER" id="PTHR46766:SF1">
    <property type="entry name" value="GLUTAMINE-RICH PROTEIN 2"/>
    <property type="match status" value="1"/>
</dbReference>
<name>A0A7K5GM75_9AVES</name>
<evidence type="ECO:0000313" key="4">
    <source>
        <dbReference type="Proteomes" id="UP000541181"/>
    </source>
</evidence>
<gene>
    <name evidence="3" type="primary">Qrich2</name>
    <name evidence="3" type="ORF">CHUBUR_R08140</name>
</gene>
<dbReference type="InterPro" id="IPR032013">
    <property type="entry name" value="DUF4795"/>
</dbReference>
<dbReference type="PANTHER" id="PTHR46766">
    <property type="entry name" value="GLUTAMINE-RICH PROTEIN 2"/>
    <property type="match status" value="1"/>
</dbReference>
<evidence type="ECO:0000313" key="3">
    <source>
        <dbReference type="EMBL" id="NWS57912.1"/>
    </source>
</evidence>
<sequence>DEELLRCIQATVVQVQGDCEKLSSVMGNLLDDHHQKQKDIEALFQSLEKLEKEKADKEDLELGIGVKADKTALASKVSRAQFDASMERLNEVIQEMLSRMTGQEQGWHEVQQQLSEQINSKLDRLELGPFCEQLEEHWKSILEQLKEKAPPIEADNAAGIKKQLLANFHCMSCDRPLSVLVPGP</sequence>
<feature type="coiled-coil region" evidence="1">
    <location>
        <begin position="33"/>
        <end position="60"/>
    </location>
</feature>
<keyword evidence="1" id="KW-0175">Coiled coil</keyword>